<comment type="catalytic activity">
    <reaction evidence="6">
        <text>3-(methylsulfanyl)propanoyl-CoA + oxidized [electron-transfer flavoprotein] + H(+) = 3-(methylsulfanyl)acryloyl-CoA + reduced [electron-transfer flavoprotein]</text>
        <dbReference type="Rhea" id="RHEA:52612"/>
        <dbReference type="Rhea" id="RHEA-COMP:10685"/>
        <dbReference type="Rhea" id="RHEA-COMP:10686"/>
        <dbReference type="ChEBI" id="CHEBI:15378"/>
        <dbReference type="ChEBI" id="CHEBI:57692"/>
        <dbReference type="ChEBI" id="CHEBI:58307"/>
        <dbReference type="ChEBI" id="CHEBI:82815"/>
        <dbReference type="ChEBI" id="CHEBI:84994"/>
        <dbReference type="EC" id="1.3.99.41"/>
    </reaction>
    <physiologicalReaction direction="left-to-right" evidence="6">
        <dbReference type="Rhea" id="RHEA:52613"/>
    </physiologicalReaction>
</comment>
<dbReference type="InterPro" id="IPR009100">
    <property type="entry name" value="AcylCoA_DH/oxidase_NM_dom_sf"/>
</dbReference>
<dbReference type="InterPro" id="IPR052166">
    <property type="entry name" value="Diverse_Acyl-CoA_DH"/>
</dbReference>
<sequence length="590" mass="63845">MNGYKAPLADMRFLLDDVFNAHSYWQTMPAFEEAVDLDTALAILEESAKLNEQEVAPLDRNADEQGVGFENGLVTTPDGFKQAYQSFVEGGWVGLCGNPDFGGMGMPKMLGVLTDEIGYGASNALQLYSSLTAGASLCINAHASEALKQRFLPNLYAGTWTGAMDMTEPQAGSDLRGIRTKAELQADGSYQISGSKIFITSGDNDLGENVIHLVLAKVASERGLSKNISLFLVPKINVNDDGSLGAPNGVTVGSIEHKMGLKGSATCVMNYDNAQGYLVGQEGRGLACMFTMMNYERLSIGLQGLGASEMAYQLASNYAKERKQGVAADKSLRSGEFSDSLLVHADVRRMLLNMRAFNEAGRALSMYVGLQLDLANYAQGDVAISASAKVGLLTPLAKAFLTDRGFDNTVHGQQVLGGHGFIREWGAEQLVRDSRIAQIYEGTNGIQALDLLGRKVCANGGRDLTEFVDELTADIAKLEHLDDEFRSQTLEAFARLLTVSNEVIEGAKQEPNLVNGVAVDYLNGFGYCLLAYFWLKMMAAANKQDDAKFATKKHQVGHYFFIKMLPLAHHHLGQVVSGSNSIMALSIDDF</sequence>
<feature type="domain" description="Acyl-CoA dehydrogenase/oxidase N-terminal" evidence="13">
    <location>
        <begin position="42"/>
        <end position="158"/>
    </location>
</feature>
<dbReference type="EC" id="1.3.99.41" evidence="8"/>
<comment type="cofactor">
    <cofactor evidence="1 10">
        <name>FAD</name>
        <dbReference type="ChEBI" id="CHEBI:57692"/>
    </cofactor>
</comment>
<comment type="similarity">
    <text evidence="2 10">Belongs to the acyl-CoA dehydrogenase family.</text>
</comment>
<evidence type="ECO:0000259" key="12">
    <source>
        <dbReference type="Pfam" id="PF02770"/>
    </source>
</evidence>
<gene>
    <name evidence="15" type="primary">acdS</name>
    <name evidence="15" type="ORF">GCM10007894_06140</name>
</gene>
<dbReference type="PANTHER" id="PTHR42803:SF1">
    <property type="entry name" value="BROAD-SPECIFICITY LINEAR ACYL-COA DEHYDROGENASE FADE5"/>
    <property type="match status" value="1"/>
</dbReference>
<dbReference type="GO" id="GO:0016627">
    <property type="term" value="F:oxidoreductase activity, acting on the CH-CH group of donors"/>
    <property type="evidence" value="ECO:0007669"/>
    <property type="project" value="InterPro"/>
</dbReference>
<dbReference type="Gene3D" id="2.40.110.10">
    <property type="entry name" value="Butyryl-CoA Dehydrogenase, subunit A, domain 2"/>
    <property type="match status" value="1"/>
</dbReference>
<evidence type="ECO:0000256" key="8">
    <source>
        <dbReference type="ARBA" id="ARBA00066694"/>
    </source>
</evidence>
<evidence type="ECO:0000259" key="14">
    <source>
        <dbReference type="Pfam" id="PF12806"/>
    </source>
</evidence>
<evidence type="ECO:0000256" key="6">
    <source>
        <dbReference type="ARBA" id="ARBA00051388"/>
    </source>
</evidence>
<dbReference type="InterPro" id="IPR006091">
    <property type="entry name" value="Acyl-CoA_Oxase/DH_mid-dom"/>
</dbReference>
<organism evidence="15 16">
    <name type="scientific">Paraferrimonas haliotis</name>
    <dbReference type="NCBI Taxonomy" id="2013866"/>
    <lineage>
        <taxon>Bacteria</taxon>
        <taxon>Pseudomonadati</taxon>
        <taxon>Pseudomonadota</taxon>
        <taxon>Gammaproteobacteria</taxon>
        <taxon>Alteromonadales</taxon>
        <taxon>Ferrimonadaceae</taxon>
        <taxon>Paraferrimonas</taxon>
    </lineage>
</organism>
<dbReference type="GO" id="GO:0050660">
    <property type="term" value="F:flavin adenine dinucleotide binding"/>
    <property type="evidence" value="ECO:0007669"/>
    <property type="project" value="InterPro"/>
</dbReference>
<evidence type="ECO:0000256" key="5">
    <source>
        <dbReference type="ARBA" id="ARBA00023002"/>
    </source>
</evidence>
<name>A0AA37WVY3_9GAMM</name>
<dbReference type="Pfam" id="PF02771">
    <property type="entry name" value="Acyl-CoA_dh_N"/>
    <property type="match status" value="1"/>
</dbReference>
<keyword evidence="3 10" id="KW-0285">Flavoprotein</keyword>
<feature type="domain" description="Acyl-CoA dehydrogenase/oxidase C-terminal" evidence="11">
    <location>
        <begin position="283"/>
        <end position="450"/>
    </location>
</feature>
<reference evidence="15 16" key="1">
    <citation type="journal article" date="2014" name="Int. J. Syst. Evol. Microbiol.">
        <title>Complete genome sequence of Corynebacterium casei LMG S-19264T (=DSM 44701T), isolated from a smear-ripened cheese.</title>
        <authorList>
            <consortium name="US DOE Joint Genome Institute (JGI-PGF)"/>
            <person name="Walter F."/>
            <person name="Albersmeier A."/>
            <person name="Kalinowski J."/>
            <person name="Ruckert C."/>
        </authorList>
    </citation>
    <scope>NUCLEOTIDE SEQUENCE [LARGE SCALE GENOMIC DNA]</scope>
    <source>
        <strain evidence="15 16">NBRC 112785</strain>
    </source>
</reference>
<dbReference type="Proteomes" id="UP001157439">
    <property type="component" value="Unassembled WGS sequence"/>
</dbReference>
<dbReference type="Gene3D" id="1.20.140.10">
    <property type="entry name" value="Butyryl-CoA Dehydrogenase, subunit A, domain 3"/>
    <property type="match status" value="1"/>
</dbReference>
<dbReference type="RefSeq" id="WP_095500454.1">
    <property type="nucleotide sequence ID" value="NZ_BSPO01000002.1"/>
</dbReference>
<dbReference type="InterPro" id="IPR037069">
    <property type="entry name" value="AcylCoA_DH/ox_N_sf"/>
</dbReference>
<evidence type="ECO:0000259" key="11">
    <source>
        <dbReference type="Pfam" id="PF00441"/>
    </source>
</evidence>
<evidence type="ECO:0000256" key="3">
    <source>
        <dbReference type="ARBA" id="ARBA00022630"/>
    </source>
</evidence>
<dbReference type="InterPro" id="IPR009075">
    <property type="entry name" value="AcylCo_DH/oxidase_C"/>
</dbReference>
<accession>A0AA37WVY3</accession>
<evidence type="ECO:0000256" key="1">
    <source>
        <dbReference type="ARBA" id="ARBA00001974"/>
    </source>
</evidence>
<dbReference type="SUPFAM" id="SSF56645">
    <property type="entry name" value="Acyl-CoA dehydrogenase NM domain-like"/>
    <property type="match status" value="1"/>
</dbReference>
<dbReference type="InterPro" id="IPR013786">
    <property type="entry name" value="AcylCoA_DH/ox_N"/>
</dbReference>
<evidence type="ECO:0000256" key="10">
    <source>
        <dbReference type="RuleBase" id="RU362125"/>
    </source>
</evidence>
<feature type="domain" description="Acyl-CoA oxidase/dehydrogenase middle" evidence="12">
    <location>
        <begin position="163"/>
        <end position="273"/>
    </location>
</feature>
<dbReference type="PANTHER" id="PTHR42803">
    <property type="entry name" value="ACYL-COA DEHYDROGENASE"/>
    <property type="match status" value="1"/>
</dbReference>
<keyword evidence="16" id="KW-1185">Reference proteome</keyword>
<dbReference type="Pfam" id="PF12806">
    <property type="entry name" value="Acyl-CoA_dh_C"/>
    <property type="match status" value="1"/>
</dbReference>
<dbReference type="Pfam" id="PF00441">
    <property type="entry name" value="Acyl-CoA_dh_1"/>
    <property type="match status" value="1"/>
</dbReference>
<dbReference type="SUPFAM" id="SSF47203">
    <property type="entry name" value="Acyl-CoA dehydrogenase C-terminal domain-like"/>
    <property type="match status" value="1"/>
</dbReference>
<evidence type="ECO:0000313" key="15">
    <source>
        <dbReference type="EMBL" id="GLS82637.1"/>
    </source>
</evidence>
<dbReference type="AlphaFoldDB" id="A0AA37WVY3"/>
<keyword evidence="5 10" id="KW-0560">Oxidoreductase</keyword>
<protein>
    <recommendedName>
        <fullName evidence="9">3-methylmercaptopropionyl-CoA dehydrogenase</fullName>
        <ecNumber evidence="8">1.3.99.41</ecNumber>
    </recommendedName>
</protein>
<evidence type="ECO:0000256" key="9">
    <source>
        <dbReference type="ARBA" id="ARBA00069043"/>
    </source>
</evidence>
<comment type="caution">
    <text evidence="15">The sequence shown here is derived from an EMBL/GenBank/DDBJ whole genome shotgun (WGS) entry which is preliminary data.</text>
</comment>
<feature type="domain" description="Acetyl-CoA dehydrogenase-like C-terminal" evidence="14">
    <location>
        <begin position="468"/>
        <end position="585"/>
    </location>
</feature>
<evidence type="ECO:0000256" key="4">
    <source>
        <dbReference type="ARBA" id="ARBA00022827"/>
    </source>
</evidence>
<evidence type="ECO:0000313" key="16">
    <source>
        <dbReference type="Proteomes" id="UP001157439"/>
    </source>
</evidence>
<comment type="function">
    <text evidence="7">Involved in the assimilation of dimethylsulphoniopropionate (DMSP), an important compound in the fixation of carbon in marine phytoplankton, by mediating the conversion of 3-(methylthio)propanoyl-CoA (MMPA-CoA) to 3-(methylthio)acryloyl-CoA (MTA-CoA).</text>
</comment>
<dbReference type="InterPro" id="IPR036250">
    <property type="entry name" value="AcylCo_DH-like_C"/>
</dbReference>
<keyword evidence="4 10" id="KW-0274">FAD</keyword>
<proteinExistence type="inferred from homology"/>
<dbReference type="EMBL" id="BSPO01000002">
    <property type="protein sequence ID" value="GLS82637.1"/>
    <property type="molecule type" value="Genomic_DNA"/>
</dbReference>
<dbReference type="Gene3D" id="1.10.540.10">
    <property type="entry name" value="Acyl-CoA dehydrogenase/oxidase, N-terminal domain"/>
    <property type="match status" value="1"/>
</dbReference>
<dbReference type="Pfam" id="PF02770">
    <property type="entry name" value="Acyl-CoA_dh_M"/>
    <property type="match status" value="1"/>
</dbReference>
<evidence type="ECO:0000256" key="7">
    <source>
        <dbReference type="ARBA" id="ARBA00058683"/>
    </source>
</evidence>
<dbReference type="InterPro" id="IPR025878">
    <property type="entry name" value="Acyl-CoA_dh-like_C_dom"/>
</dbReference>
<evidence type="ECO:0000256" key="2">
    <source>
        <dbReference type="ARBA" id="ARBA00009347"/>
    </source>
</evidence>
<dbReference type="FunFam" id="2.40.110.10:FF:000031">
    <property type="entry name" value="Acyl-CoA dehydrogenase, putative"/>
    <property type="match status" value="1"/>
</dbReference>
<evidence type="ECO:0000259" key="13">
    <source>
        <dbReference type="Pfam" id="PF02771"/>
    </source>
</evidence>
<dbReference type="InterPro" id="IPR046373">
    <property type="entry name" value="Acyl-CoA_Oxase/DH_mid-dom_sf"/>
</dbReference>